<feature type="domain" description="GS catalytic" evidence="4">
    <location>
        <begin position="73"/>
        <end position="240"/>
    </location>
</feature>
<comment type="caution">
    <text evidence="5">The sequence shown here is derived from an EMBL/GenBank/DDBJ whole genome shotgun (WGS) entry which is preliminary data.</text>
</comment>
<keyword evidence="6" id="KW-1185">Reference proteome</keyword>
<organism evidence="5 6">
    <name type="scientific">Protopolystoma xenopodis</name>
    <dbReference type="NCBI Taxonomy" id="117903"/>
    <lineage>
        <taxon>Eukaryota</taxon>
        <taxon>Metazoa</taxon>
        <taxon>Spiralia</taxon>
        <taxon>Lophotrochozoa</taxon>
        <taxon>Platyhelminthes</taxon>
        <taxon>Monogenea</taxon>
        <taxon>Polyopisthocotylea</taxon>
        <taxon>Polystomatidea</taxon>
        <taxon>Polystomatidae</taxon>
        <taxon>Protopolystoma</taxon>
    </lineage>
</organism>
<dbReference type="AlphaFoldDB" id="A0A3S5CVD5"/>
<evidence type="ECO:0000313" key="5">
    <source>
        <dbReference type="EMBL" id="VEL42242.1"/>
    </source>
</evidence>
<accession>A0A3S5CVD5</accession>
<dbReference type="Gene3D" id="3.30.590.10">
    <property type="entry name" value="Glutamine synthetase/guanido kinase, catalytic domain"/>
    <property type="match status" value="1"/>
</dbReference>
<dbReference type="PANTHER" id="PTHR43785:SF12">
    <property type="entry name" value="TYPE-1 GLUTAMINE SYNTHETASE 2"/>
    <property type="match status" value="1"/>
</dbReference>
<evidence type="ECO:0000259" key="4">
    <source>
        <dbReference type="PROSITE" id="PS51987"/>
    </source>
</evidence>
<evidence type="ECO:0000256" key="3">
    <source>
        <dbReference type="RuleBase" id="RU000384"/>
    </source>
</evidence>
<dbReference type="Pfam" id="PF00120">
    <property type="entry name" value="Gln-synt_C"/>
    <property type="match status" value="1"/>
</dbReference>
<dbReference type="Proteomes" id="UP000784294">
    <property type="component" value="Unassembled WGS sequence"/>
</dbReference>
<comment type="similarity">
    <text evidence="2 3">Belongs to the glutamine synthetase family.</text>
</comment>
<keyword evidence="1" id="KW-0436">Ligase</keyword>
<reference evidence="5" key="1">
    <citation type="submission" date="2018-11" db="EMBL/GenBank/DDBJ databases">
        <authorList>
            <consortium name="Pathogen Informatics"/>
        </authorList>
    </citation>
    <scope>NUCLEOTIDE SEQUENCE</scope>
</reference>
<dbReference type="GO" id="GO:0004356">
    <property type="term" value="F:glutamine synthetase activity"/>
    <property type="evidence" value="ECO:0007669"/>
    <property type="project" value="InterPro"/>
</dbReference>
<gene>
    <name evidence="5" type="ORF">PXEA_LOCUS35682</name>
</gene>
<dbReference type="SUPFAM" id="SSF55931">
    <property type="entry name" value="Glutamine synthetase/guanido kinase"/>
    <property type="match status" value="1"/>
</dbReference>
<protein>
    <recommendedName>
        <fullName evidence="4">GS catalytic domain-containing protein</fullName>
    </recommendedName>
</protein>
<dbReference type="PROSITE" id="PS51987">
    <property type="entry name" value="GS_CATALYTIC"/>
    <property type="match status" value="1"/>
</dbReference>
<sequence length="240" mass="25790">MCYGSSPAGAADESSSGEAEAAVHSCLIINIPDIVRVKHYNGCLRADLSTLKPVPWASKMCPTVLSGARSHCPTGELSSCPPGLSSAAAANTVARLAVCPARPASTSQTPVAFTDGEDMYKTSIHALYEKFFFRIDAYLQAVGIEVQDYSIENGDAQLEMPLMPRYGLEAADMYFEFKQAVREIGSECGMAVSFMTRPLAGRTSSGCHYNHSLWDVTTGENAFYDETSESGTSSRRQRGG</sequence>
<dbReference type="SMART" id="SM01230">
    <property type="entry name" value="Gln-synt_C"/>
    <property type="match status" value="1"/>
</dbReference>
<evidence type="ECO:0000256" key="2">
    <source>
        <dbReference type="PROSITE-ProRule" id="PRU01331"/>
    </source>
</evidence>
<dbReference type="PANTHER" id="PTHR43785">
    <property type="entry name" value="GAMMA-GLUTAMYLPUTRESCINE SYNTHETASE"/>
    <property type="match status" value="1"/>
</dbReference>
<dbReference type="InterPro" id="IPR008146">
    <property type="entry name" value="Gln_synth_cat_dom"/>
</dbReference>
<dbReference type="OrthoDB" id="77835at2759"/>
<name>A0A3S5CVD5_9PLAT</name>
<proteinExistence type="inferred from homology"/>
<dbReference type="InterPro" id="IPR014746">
    <property type="entry name" value="Gln_synth/guanido_kin_cat_dom"/>
</dbReference>
<evidence type="ECO:0000313" key="6">
    <source>
        <dbReference type="Proteomes" id="UP000784294"/>
    </source>
</evidence>
<dbReference type="EMBL" id="CAAALY010273371">
    <property type="protein sequence ID" value="VEL42242.1"/>
    <property type="molecule type" value="Genomic_DNA"/>
</dbReference>
<evidence type="ECO:0000256" key="1">
    <source>
        <dbReference type="ARBA" id="ARBA00022598"/>
    </source>
</evidence>